<dbReference type="OrthoDB" id="9876299at2759"/>
<keyword evidence="2" id="KW-1133">Transmembrane helix</keyword>
<feature type="transmembrane region" description="Helical" evidence="2">
    <location>
        <begin position="114"/>
        <end position="135"/>
    </location>
</feature>
<dbReference type="InterPro" id="IPR002347">
    <property type="entry name" value="SDR_fam"/>
</dbReference>
<evidence type="ECO:0000313" key="3">
    <source>
        <dbReference type="EMBL" id="KIJ23180.1"/>
    </source>
</evidence>
<dbReference type="Proteomes" id="UP000054279">
    <property type="component" value="Unassembled WGS sequence"/>
</dbReference>
<keyword evidence="2" id="KW-0472">Membrane</keyword>
<gene>
    <name evidence="3" type="ORF">M422DRAFT_196239</name>
</gene>
<dbReference type="Pfam" id="PF00106">
    <property type="entry name" value="adh_short"/>
    <property type="match status" value="1"/>
</dbReference>
<sequence>MPSYLVTGASHGIGLEFVRQLVSSENNTVFALVRNKETARKVPSTILTNELPNLHVLEADVTDAGALKLAMEKAAQVTGGKLDVIINNAAAISGENDWRRIIDLFVLAKVKRSFWSFKVNVTGVILATLVFLPLLRKGSLKKIVTISSLGGEREFVVKSKVTGMSAYGASKAAVNMVVTKLALELEPEGFVVIALSPGLADTTGTLPQKRKHLITPCFFAIFNPCSQYLKSI</sequence>
<dbReference type="PANTHER" id="PTHR45458:SF3">
    <property type="entry name" value="CHAIN DEHYDROGENASE (ATSC), PUTATIVE-RELATED"/>
    <property type="match status" value="1"/>
</dbReference>
<dbReference type="InterPro" id="IPR052184">
    <property type="entry name" value="SDR_enzymes"/>
</dbReference>
<dbReference type="Gene3D" id="3.40.50.720">
    <property type="entry name" value="NAD(P)-binding Rossmann-like Domain"/>
    <property type="match status" value="1"/>
</dbReference>
<proteinExistence type="inferred from homology"/>
<reference evidence="3 4" key="1">
    <citation type="submission" date="2014-06" db="EMBL/GenBank/DDBJ databases">
        <title>Evolutionary Origins and Diversification of the Mycorrhizal Mutualists.</title>
        <authorList>
            <consortium name="DOE Joint Genome Institute"/>
            <consortium name="Mycorrhizal Genomics Consortium"/>
            <person name="Kohler A."/>
            <person name="Kuo A."/>
            <person name="Nagy L.G."/>
            <person name="Floudas D."/>
            <person name="Copeland A."/>
            <person name="Barry K.W."/>
            <person name="Cichocki N."/>
            <person name="Veneault-Fourrey C."/>
            <person name="LaButti K."/>
            <person name="Lindquist E.A."/>
            <person name="Lipzen A."/>
            <person name="Lundell T."/>
            <person name="Morin E."/>
            <person name="Murat C."/>
            <person name="Riley R."/>
            <person name="Ohm R."/>
            <person name="Sun H."/>
            <person name="Tunlid A."/>
            <person name="Henrissat B."/>
            <person name="Grigoriev I.V."/>
            <person name="Hibbett D.S."/>
            <person name="Martin F."/>
        </authorList>
    </citation>
    <scope>NUCLEOTIDE SEQUENCE [LARGE SCALE GENOMIC DNA]</scope>
    <source>
        <strain evidence="3 4">SS14</strain>
    </source>
</reference>
<evidence type="ECO:0000256" key="1">
    <source>
        <dbReference type="RuleBase" id="RU000363"/>
    </source>
</evidence>
<dbReference type="PRINTS" id="PR00080">
    <property type="entry name" value="SDRFAMILY"/>
</dbReference>
<dbReference type="PANTHER" id="PTHR45458">
    <property type="entry name" value="SHORT-CHAIN DEHYDROGENASE/REDUCTASE SDR"/>
    <property type="match status" value="1"/>
</dbReference>
<dbReference type="HOGENOM" id="CLU_010194_9_2_1"/>
<keyword evidence="2" id="KW-0812">Transmembrane</keyword>
<dbReference type="PRINTS" id="PR00081">
    <property type="entry name" value="GDHRDH"/>
</dbReference>
<dbReference type="EMBL" id="KN837770">
    <property type="protein sequence ID" value="KIJ23180.1"/>
    <property type="molecule type" value="Genomic_DNA"/>
</dbReference>
<dbReference type="AlphaFoldDB" id="A0A0C9UDH1"/>
<dbReference type="InterPro" id="IPR036291">
    <property type="entry name" value="NAD(P)-bd_dom_sf"/>
</dbReference>
<evidence type="ECO:0000313" key="4">
    <source>
        <dbReference type="Proteomes" id="UP000054279"/>
    </source>
</evidence>
<accession>A0A0C9UDH1</accession>
<keyword evidence="4" id="KW-1185">Reference proteome</keyword>
<evidence type="ECO:0000256" key="2">
    <source>
        <dbReference type="SAM" id="Phobius"/>
    </source>
</evidence>
<evidence type="ECO:0008006" key="5">
    <source>
        <dbReference type="Google" id="ProtNLM"/>
    </source>
</evidence>
<dbReference type="GO" id="GO:0016616">
    <property type="term" value="F:oxidoreductase activity, acting on the CH-OH group of donors, NAD or NADP as acceptor"/>
    <property type="evidence" value="ECO:0007669"/>
    <property type="project" value="TreeGrafter"/>
</dbReference>
<dbReference type="SUPFAM" id="SSF51735">
    <property type="entry name" value="NAD(P)-binding Rossmann-fold domains"/>
    <property type="match status" value="1"/>
</dbReference>
<name>A0A0C9UDH1_SPHS4</name>
<comment type="similarity">
    <text evidence="1">Belongs to the short-chain dehydrogenases/reductases (SDR) family.</text>
</comment>
<protein>
    <recommendedName>
        <fullName evidence="5">NAD(P)-binding protein</fullName>
    </recommendedName>
</protein>
<organism evidence="3 4">
    <name type="scientific">Sphaerobolus stellatus (strain SS14)</name>
    <dbReference type="NCBI Taxonomy" id="990650"/>
    <lineage>
        <taxon>Eukaryota</taxon>
        <taxon>Fungi</taxon>
        <taxon>Dikarya</taxon>
        <taxon>Basidiomycota</taxon>
        <taxon>Agaricomycotina</taxon>
        <taxon>Agaricomycetes</taxon>
        <taxon>Phallomycetidae</taxon>
        <taxon>Geastrales</taxon>
        <taxon>Sphaerobolaceae</taxon>
        <taxon>Sphaerobolus</taxon>
    </lineage>
</organism>